<evidence type="ECO:0000313" key="1">
    <source>
        <dbReference type="EMBL" id="KAK5840460.1"/>
    </source>
</evidence>
<protein>
    <submittedName>
        <fullName evidence="1">Uncharacterized protein</fullName>
    </submittedName>
</protein>
<comment type="caution">
    <text evidence="1">The sequence shown here is derived from an EMBL/GenBank/DDBJ whole genome shotgun (WGS) entry which is preliminary data.</text>
</comment>
<evidence type="ECO:0000313" key="2">
    <source>
        <dbReference type="Proteomes" id="UP001358586"/>
    </source>
</evidence>
<organism evidence="1 2">
    <name type="scientific">Gossypium arboreum</name>
    <name type="common">Tree cotton</name>
    <name type="synonym">Gossypium nanking</name>
    <dbReference type="NCBI Taxonomy" id="29729"/>
    <lineage>
        <taxon>Eukaryota</taxon>
        <taxon>Viridiplantae</taxon>
        <taxon>Streptophyta</taxon>
        <taxon>Embryophyta</taxon>
        <taxon>Tracheophyta</taxon>
        <taxon>Spermatophyta</taxon>
        <taxon>Magnoliopsida</taxon>
        <taxon>eudicotyledons</taxon>
        <taxon>Gunneridae</taxon>
        <taxon>Pentapetalae</taxon>
        <taxon>rosids</taxon>
        <taxon>malvids</taxon>
        <taxon>Malvales</taxon>
        <taxon>Malvaceae</taxon>
        <taxon>Malvoideae</taxon>
        <taxon>Gossypium</taxon>
    </lineage>
</organism>
<sequence length="57" mass="6513">MEEYHTHSHVVDENIKAVQESHYLLRLDIDSLTSPVDDQKKILQGVLARLSSLLAQK</sequence>
<keyword evidence="2" id="KW-1185">Reference proteome</keyword>
<dbReference type="Proteomes" id="UP001358586">
    <property type="component" value="Chromosome 3"/>
</dbReference>
<gene>
    <name evidence="1" type="ORF">PVK06_009361</name>
</gene>
<name>A0ABR0QM79_GOSAR</name>
<dbReference type="EMBL" id="JARKNE010000003">
    <property type="protein sequence ID" value="KAK5840460.1"/>
    <property type="molecule type" value="Genomic_DNA"/>
</dbReference>
<accession>A0ABR0QM79</accession>
<proteinExistence type="predicted"/>
<reference evidence="1 2" key="1">
    <citation type="submission" date="2023-03" db="EMBL/GenBank/DDBJ databases">
        <title>WGS of Gossypium arboreum.</title>
        <authorList>
            <person name="Yu D."/>
        </authorList>
    </citation>
    <scope>NUCLEOTIDE SEQUENCE [LARGE SCALE GENOMIC DNA]</scope>
    <source>
        <tissue evidence="1">Leaf</tissue>
    </source>
</reference>